<sequence>MHKFLGKFPSLKLNLTRNQQKLQKSPKSQSMYHPNRKKGTNSGSNNQSPFPFLSLPPEIRNQIYYTLFNCDLAIHLFHLKDKLYLVRCSQSTPHVDHACCQHSALVDRRLQELSYTYAQALQYGNTNKPIAGTPQFFLTRLPTAILYTNKQLYNEASAMLYSEMSFEAAELTTWLLFARMVSARHLALVKRLRSTWVGLPCLTMAPVRPGGAGYAEYEQYTLWDEPYEEFWELVKEKMEGLVELGFCMNYEGQYLDRSTGAKWLKPLLECLCHPPQGYLDHLALDERYSQELPTLSPSFAALQCVPRHKFASVHRLVLPYHTNQLRVHCIYILYRPFTGHANLWRGTVLNGWIVPIYGNEIVVSVAAATNIKISFPNLNICIYLIFAIESTPNEMCWAPFGLSFCRFANLSDGQ</sequence>
<dbReference type="PANTHER" id="PTHR38790">
    <property type="entry name" value="2EXR DOMAIN-CONTAINING PROTEIN-RELATED"/>
    <property type="match status" value="1"/>
</dbReference>
<dbReference type="InterPro" id="IPR056632">
    <property type="entry name" value="DUF7730"/>
</dbReference>
<evidence type="ECO:0000256" key="1">
    <source>
        <dbReference type="SAM" id="MobiDB-lite"/>
    </source>
</evidence>
<reference evidence="3 4" key="1">
    <citation type="submission" date="2016-06" db="EMBL/GenBank/DDBJ databases">
        <authorList>
            <person name="Kjaerup R.B."/>
            <person name="Dalgaard T.S."/>
            <person name="Juul-Madsen H.R."/>
        </authorList>
    </citation>
    <scope>NUCLEOTIDE SEQUENCE [LARGE SCALE GENOMIC DNA]</scope>
    <source>
        <strain evidence="3 4">Pb300</strain>
    </source>
</reference>
<feature type="domain" description="DUF7730" evidence="2">
    <location>
        <begin position="45"/>
        <end position="249"/>
    </location>
</feature>
<dbReference type="EMBL" id="LZYO01000042">
    <property type="protein sequence ID" value="ODH40343.1"/>
    <property type="molecule type" value="Genomic_DNA"/>
</dbReference>
<dbReference type="Pfam" id="PF24864">
    <property type="entry name" value="DUF7730"/>
    <property type="match status" value="1"/>
</dbReference>
<proteinExistence type="predicted"/>
<dbReference type="VEuPathDB" id="FungiDB:PADG_01063"/>
<name>A0A1D2JLB1_PARBR</name>
<evidence type="ECO:0000313" key="3">
    <source>
        <dbReference type="EMBL" id="ODH40343.1"/>
    </source>
</evidence>
<dbReference type="PANTHER" id="PTHR38790:SF4">
    <property type="entry name" value="2EXR DOMAIN-CONTAINING PROTEIN"/>
    <property type="match status" value="1"/>
</dbReference>
<feature type="region of interest" description="Disordered" evidence="1">
    <location>
        <begin position="17"/>
        <end position="47"/>
    </location>
</feature>
<protein>
    <recommendedName>
        <fullName evidence="2">DUF7730 domain-containing protein</fullName>
    </recommendedName>
</protein>
<comment type="caution">
    <text evidence="3">The sequence shown here is derived from an EMBL/GenBank/DDBJ whole genome shotgun (WGS) entry which is preliminary data.</text>
</comment>
<dbReference type="AlphaFoldDB" id="A0A1D2JLB1"/>
<feature type="compositionally biased region" description="Low complexity" evidence="1">
    <location>
        <begin position="19"/>
        <end position="30"/>
    </location>
</feature>
<evidence type="ECO:0000259" key="2">
    <source>
        <dbReference type="Pfam" id="PF24864"/>
    </source>
</evidence>
<dbReference type="VEuPathDB" id="FungiDB:PABG_02629"/>
<evidence type="ECO:0000313" key="4">
    <source>
        <dbReference type="Proteomes" id="UP000242814"/>
    </source>
</evidence>
<organism evidence="3 4">
    <name type="scientific">Paracoccidioides brasiliensis</name>
    <dbReference type="NCBI Taxonomy" id="121759"/>
    <lineage>
        <taxon>Eukaryota</taxon>
        <taxon>Fungi</taxon>
        <taxon>Dikarya</taxon>
        <taxon>Ascomycota</taxon>
        <taxon>Pezizomycotina</taxon>
        <taxon>Eurotiomycetes</taxon>
        <taxon>Eurotiomycetidae</taxon>
        <taxon>Onygenales</taxon>
        <taxon>Ajellomycetaceae</taxon>
        <taxon>Paracoccidioides</taxon>
    </lineage>
</organism>
<dbReference type="Proteomes" id="UP000242814">
    <property type="component" value="Unassembled WGS sequence"/>
</dbReference>
<accession>A0A1D2JLB1</accession>
<gene>
    <name evidence="3" type="ORF">ACO22_01659</name>
</gene>